<dbReference type="EMBL" id="LAZR01060533">
    <property type="protein sequence ID" value="KKK65482.1"/>
    <property type="molecule type" value="Genomic_DNA"/>
</dbReference>
<dbReference type="AlphaFoldDB" id="A0A0F8X8Q2"/>
<sequence length="192" mass="21488">MPFISSKKVSQFSYDKADRLPTDLEQASLHRLGDRIEPEFSRQFQMAVNAAEDQVNGAELQRAIETQDLQRAEDAVGFPRFEAGLTALSAGYLDSVRRGSENAKRFLPPKIKGKFIFDPMTPAVTDFIRDKSAELVTLVSDETRQALKNSLLAAQRQGIHPRQAAIEIREMIGLTRRQTAALANLRGRFIAE</sequence>
<reference evidence="1" key="1">
    <citation type="journal article" date="2015" name="Nature">
        <title>Complex archaea that bridge the gap between prokaryotes and eukaryotes.</title>
        <authorList>
            <person name="Spang A."/>
            <person name="Saw J.H."/>
            <person name="Jorgensen S.L."/>
            <person name="Zaremba-Niedzwiedzka K."/>
            <person name="Martijn J."/>
            <person name="Lind A.E."/>
            <person name="van Eijk R."/>
            <person name="Schleper C."/>
            <person name="Guy L."/>
            <person name="Ettema T.J."/>
        </authorList>
    </citation>
    <scope>NUCLEOTIDE SEQUENCE</scope>
</reference>
<feature type="non-terminal residue" evidence="1">
    <location>
        <position position="192"/>
    </location>
</feature>
<accession>A0A0F8X8Q2</accession>
<evidence type="ECO:0000313" key="1">
    <source>
        <dbReference type="EMBL" id="KKK65482.1"/>
    </source>
</evidence>
<gene>
    <name evidence="1" type="ORF">LCGC14_2973710</name>
</gene>
<protein>
    <submittedName>
        <fullName evidence="1">Uncharacterized protein</fullName>
    </submittedName>
</protein>
<name>A0A0F8X8Q2_9ZZZZ</name>
<proteinExistence type="predicted"/>
<organism evidence="1">
    <name type="scientific">marine sediment metagenome</name>
    <dbReference type="NCBI Taxonomy" id="412755"/>
    <lineage>
        <taxon>unclassified sequences</taxon>
        <taxon>metagenomes</taxon>
        <taxon>ecological metagenomes</taxon>
    </lineage>
</organism>
<comment type="caution">
    <text evidence="1">The sequence shown here is derived from an EMBL/GenBank/DDBJ whole genome shotgun (WGS) entry which is preliminary data.</text>
</comment>